<feature type="region of interest" description="Disordered" evidence="2">
    <location>
        <begin position="445"/>
        <end position="477"/>
    </location>
</feature>
<gene>
    <name evidence="4" type="ORF">M9Y10_003901</name>
</gene>
<reference evidence="4 5" key="1">
    <citation type="submission" date="2024-04" db="EMBL/GenBank/DDBJ databases">
        <title>Tritrichomonas musculus Genome.</title>
        <authorList>
            <person name="Alves-Ferreira E."/>
            <person name="Grigg M."/>
            <person name="Lorenzi H."/>
            <person name="Galac M."/>
        </authorList>
    </citation>
    <scope>NUCLEOTIDE SEQUENCE [LARGE SCALE GENOMIC DNA]</scope>
    <source>
        <strain evidence="4 5">EAF2021</strain>
    </source>
</reference>
<evidence type="ECO:0000256" key="2">
    <source>
        <dbReference type="SAM" id="MobiDB-lite"/>
    </source>
</evidence>
<dbReference type="PANTHER" id="PTHR23257:SF963">
    <property type="entry name" value="AT08303P"/>
    <property type="match status" value="1"/>
</dbReference>
<dbReference type="PANTHER" id="PTHR23257">
    <property type="entry name" value="SERINE-THREONINE PROTEIN KINASE"/>
    <property type="match status" value="1"/>
</dbReference>
<sequence length="789" mass="88504">MIYVAGCNTHRQLVADPNCKTSDGFPAVCPPREVQIDTSNLLSLSLYEDHAVQILRNGKAIASGNNEGRRICDSLPNGTIEKSSQFEIFDEEGKTCRILSAVCGYCYSLYMIFPSIQGNGARLAYVYQDKNEGQSLFLNIGNNRPVTLYGGNHCAGVITTKGSILVISKSILKQPEAEIESVSLPNGEKAISLACCDHHIFALSMKGHIYQSNSENGFSSFSIVPELRQVEVICISGTCRHCLAVTSDGKVYSRGSNGYGEIGLGENYEEVETFTLIEALKAQKIVAAYAGYSHSLFRTDKGKILACGYNGFGQMLLNEPSYQNNYLPIETTIKSGATFCIAGHALSCVFVNCQPPPNCPNRPIPNGLFIIPSFQQEMKEMKHQTTHDDNDSQADSESTEKVDELDQLRKENESLKSENIFIRKRIYKLQTKVIKMKAKLKHRDADFNDDDDDSNEYVFKEKPPVNNSSNNDSVVDKNSGDNECEFNNEISVMEADQISQLKTIKKLGHGLLSKATKVSIEEFFVLKEFKSDTDNTIDNNNNEEDQYESTFGVDSEKLKYLLNLYETLNKLNHPNIVKAISFFNGDSKHKPSILFNFYPYSLKESVKKLTDIERISIICEICSAMMSAHKIGVVHRDLKPENILLDSNKHVKISDFGTPILMSPEVQIQIYLPKMSPHFSERSKLIAPELKSHSNNCTEKVDIFTFGVLVFYILTKGEYPKAVNNDAFRGANTKNVNDFSRDLMNKCWMTLPSNRPSFKKIMKSIKHNNFKLIDGIEKDLAYLRARFSV</sequence>
<evidence type="ECO:0000313" key="4">
    <source>
        <dbReference type="EMBL" id="KAK8881171.1"/>
    </source>
</evidence>
<feature type="domain" description="Protein kinase" evidence="3">
    <location>
        <begin position="501"/>
        <end position="770"/>
    </location>
</feature>
<dbReference type="InterPro" id="IPR050167">
    <property type="entry name" value="Ser_Thr_protein_kinase"/>
</dbReference>
<dbReference type="PROSITE" id="PS00108">
    <property type="entry name" value="PROTEIN_KINASE_ST"/>
    <property type="match status" value="1"/>
</dbReference>
<dbReference type="Gene3D" id="2.130.10.30">
    <property type="entry name" value="Regulator of chromosome condensation 1/beta-lactamase-inhibitor protein II"/>
    <property type="match status" value="1"/>
</dbReference>
<dbReference type="SMART" id="SM00220">
    <property type="entry name" value="S_TKc"/>
    <property type="match status" value="1"/>
</dbReference>
<dbReference type="EMBL" id="JAPFFF010000010">
    <property type="protein sequence ID" value="KAK8881171.1"/>
    <property type="molecule type" value="Genomic_DNA"/>
</dbReference>
<evidence type="ECO:0000256" key="1">
    <source>
        <dbReference type="PROSITE-ProRule" id="PRU00235"/>
    </source>
</evidence>
<organism evidence="4 5">
    <name type="scientific">Tritrichomonas musculus</name>
    <dbReference type="NCBI Taxonomy" id="1915356"/>
    <lineage>
        <taxon>Eukaryota</taxon>
        <taxon>Metamonada</taxon>
        <taxon>Parabasalia</taxon>
        <taxon>Tritrichomonadida</taxon>
        <taxon>Tritrichomonadidae</taxon>
        <taxon>Tritrichomonas</taxon>
    </lineage>
</organism>
<feature type="repeat" description="RCC1" evidence="1">
    <location>
        <begin position="249"/>
        <end position="301"/>
    </location>
</feature>
<dbReference type="Pfam" id="PF13540">
    <property type="entry name" value="RCC1_2"/>
    <property type="match status" value="2"/>
</dbReference>
<name>A0ABR2JQK4_9EUKA</name>
<protein>
    <recommendedName>
        <fullName evidence="3">Protein kinase domain-containing protein</fullName>
    </recommendedName>
</protein>
<feature type="compositionally biased region" description="Basic and acidic residues" evidence="2">
    <location>
        <begin position="379"/>
        <end position="390"/>
    </location>
</feature>
<dbReference type="Gene3D" id="1.10.510.10">
    <property type="entry name" value="Transferase(Phosphotransferase) domain 1"/>
    <property type="match status" value="1"/>
</dbReference>
<accession>A0ABR2JQK4</accession>
<dbReference type="SUPFAM" id="SSF50985">
    <property type="entry name" value="RCC1/BLIP-II"/>
    <property type="match status" value="1"/>
</dbReference>
<dbReference type="InterPro" id="IPR008271">
    <property type="entry name" value="Ser/Thr_kinase_AS"/>
</dbReference>
<dbReference type="InterPro" id="IPR009091">
    <property type="entry name" value="RCC1/BLIP-II"/>
</dbReference>
<comment type="caution">
    <text evidence="4">The sequence shown here is derived from an EMBL/GenBank/DDBJ whole genome shotgun (WGS) entry which is preliminary data.</text>
</comment>
<dbReference type="SUPFAM" id="SSF56112">
    <property type="entry name" value="Protein kinase-like (PK-like)"/>
    <property type="match status" value="1"/>
</dbReference>
<dbReference type="PROSITE" id="PS50011">
    <property type="entry name" value="PROTEIN_KINASE_DOM"/>
    <property type="match status" value="1"/>
</dbReference>
<dbReference type="InterPro" id="IPR011009">
    <property type="entry name" value="Kinase-like_dom_sf"/>
</dbReference>
<dbReference type="PROSITE" id="PS50012">
    <property type="entry name" value="RCC1_3"/>
    <property type="match status" value="1"/>
</dbReference>
<dbReference type="Proteomes" id="UP001470230">
    <property type="component" value="Unassembled WGS sequence"/>
</dbReference>
<dbReference type="InterPro" id="IPR000719">
    <property type="entry name" value="Prot_kinase_dom"/>
</dbReference>
<feature type="region of interest" description="Disordered" evidence="2">
    <location>
        <begin position="379"/>
        <end position="410"/>
    </location>
</feature>
<proteinExistence type="predicted"/>
<feature type="compositionally biased region" description="Basic and acidic residues" evidence="2">
    <location>
        <begin position="398"/>
        <end position="410"/>
    </location>
</feature>
<evidence type="ECO:0000313" key="5">
    <source>
        <dbReference type="Proteomes" id="UP001470230"/>
    </source>
</evidence>
<keyword evidence="5" id="KW-1185">Reference proteome</keyword>
<evidence type="ECO:0000259" key="3">
    <source>
        <dbReference type="PROSITE" id="PS50011"/>
    </source>
</evidence>
<dbReference type="Pfam" id="PF00069">
    <property type="entry name" value="Pkinase"/>
    <property type="match status" value="1"/>
</dbReference>
<dbReference type="InterPro" id="IPR000408">
    <property type="entry name" value="Reg_chr_condens"/>
</dbReference>